<dbReference type="InterPro" id="IPR045518">
    <property type="entry name" value="2EXR"/>
</dbReference>
<dbReference type="OrthoDB" id="3469886at2759"/>
<dbReference type="Proteomes" id="UP000006753">
    <property type="component" value="Unassembled WGS sequence"/>
</dbReference>
<proteinExistence type="predicted"/>
<dbReference type="InParanoid" id="K1WLD3"/>
<dbReference type="KEGG" id="mbe:MBM_03523"/>
<protein>
    <recommendedName>
        <fullName evidence="1">2EXR domain-containing protein</fullName>
    </recommendedName>
</protein>
<evidence type="ECO:0000259" key="1">
    <source>
        <dbReference type="Pfam" id="PF20150"/>
    </source>
</evidence>
<gene>
    <name evidence="2" type="ORF">MBM_03523</name>
</gene>
<evidence type="ECO:0000313" key="2">
    <source>
        <dbReference type="EMBL" id="EKD18530.1"/>
    </source>
</evidence>
<dbReference type="PANTHER" id="PTHR35910">
    <property type="entry name" value="2EXR DOMAIN-CONTAINING PROTEIN"/>
    <property type="match status" value="1"/>
</dbReference>
<keyword evidence="3" id="KW-1185">Reference proteome</keyword>
<dbReference type="Pfam" id="PF20150">
    <property type="entry name" value="2EXR"/>
    <property type="match status" value="1"/>
</dbReference>
<dbReference type="EMBL" id="JH921433">
    <property type="protein sequence ID" value="EKD18530.1"/>
    <property type="molecule type" value="Genomic_DNA"/>
</dbReference>
<name>K1WLD3_MARBU</name>
<evidence type="ECO:0000313" key="3">
    <source>
        <dbReference type="Proteomes" id="UP000006753"/>
    </source>
</evidence>
<accession>K1WLD3</accession>
<organism evidence="2 3">
    <name type="scientific">Marssonina brunnea f. sp. multigermtubi (strain MB_m1)</name>
    <name type="common">Marssonina leaf spot fungus</name>
    <dbReference type="NCBI Taxonomy" id="1072389"/>
    <lineage>
        <taxon>Eukaryota</taxon>
        <taxon>Fungi</taxon>
        <taxon>Dikarya</taxon>
        <taxon>Ascomycota</taxon>
        <taxon>Pezizomycotina</taxon>
        <taxon>Leotiomycetes</taxon>
        <taxon>Helotiales</taxon>
        <taxon>Drepanopezizaceae</taxon>
        <taxon>Drepanopeziza</taxon>
    </lineage>
</organism>
<reference evidence="2 3" key="1">
    <citation type="journal article" date="2012" name="BMC Genomics">
        <title>Sequencing the genome of Marssonina brunnea reveals fungus-poplar co-evolution.</title>
        <authorList>
            <person name="Zhu S."/>
            <person name="Cao Y.-Z."/>
            <person name="Jiang C."/>
            <person name="Tan B.-Y."/>
            <person name="Wang Z."/>
            <person name="Feng S."/>
            <person name="Zhang L."/>
            <person name="Su X.-H."/>
            <person name="Brejova B."/>
            <person name="Vinar T."/>
            <person name="Xu M."/>
            <person name="Wang M.-X."/>
            <person name="Zhang S.-G."/>
            <person name="Huang M.-R."/>
            <person name="Wu R."/>
            <person name="Zhou Y."/>
        </authorList>
    </citation>
    <scope>NUCLEOTIDE SEQUENCE [LARGE SCALE GENOMIC DNA]</scope>
    <source>
        <strain evidence="2 3">MB_m1</strain>
    </source>
</reference>
<feature type="domain" description="2EXR" evidence="1">
    <location>
        <begin position="8"/>
        <end position="93"/>
    </location>
</feature>
<sequence length="270" mass="31256">MSESAKAFPRFPELPLELRRMIWRDAVEQRIIETYWISGGFKFHAHPPPLLGTNRESRETVLDIYKSSHQHLWTNNDVDNGCYTCYDPDRDILYFPYKTQVDRFDIKHLAISLPPKDMEDKTIPELHSRSLNLDHFDEVQSRARRVANLQLETLTLVVGDPIMKALSDHTAQKPSVARCFREISESHRPAIDWAAGKDQIQQKLAMPHDPWYGPHGTYLAPLPSDLKPPCTWGSPKIQFRTVERNYTFTVRELSYERCFSSRSAVLATFG</sequence>
<dbReference type="HOGENOM" id="CLU_1030877_0_0_1"/>
<dbReference type="AlphaFoldDB" id="K1WLD3"/>
<dbReference type="PANTHER" id="PTHR35910:SF6">
    <property type="entry name" value="2EXR DOMAIN-CONTAINING PROTEIN"/>
    <property type="match status" value="1"/>
</dbReference>